<comment type="subcellular location">
    <subcellularLocation>
        <location evidence="1">Cell membrane</location>
        <topology evidence="1">Multi-pass membrane protein</topology>
    </subcellularLocation>
</comment>
<protein>
    <submittedName>
        <fullName evidence="8">DMT family transporter</fullName>
    </submittedName>
</protein>
<feature type="transmembrane region" description="Helical" evidence="6">
    <location>
        <begin position="141"/>
        <end position="158"/>
    </location>
</feature>
<keyword evidence="4 6" id="KW-1133">Transmembrane helix</keyword>
<feature type="transmembrane region" description="Helical" evidence="6">
    <location>
        <begin position="33"/>
        <end position="53"/>
    </location>
</feature>
<name>A0AAT9GQM2_9CREN</name>
<dbReference type="SUPFAM" id="SSF103481">
    <property type="entry name" value="Multidrug resistance efflux transporter EmrE"/>
    <property type="match status" value="1"/>
</dbReference>
<dbReference type="InterPro" id="IPR037185">
    <property type="entry name" value="EmrE-like"/>
</dbReference>
<feature type="domain" description="EamA" evidence="7">
    <location>
        <begin position="12"/>
        <end position="130"/>
    </location>
</feature>
<sequence>MSSSTGSLFLKWMIPVAIVWGLSYPLTKLVSEYASPMIISVVRVSIGFIFFYILGRGLSVGIKQFINGLLNFVGLLTFLNLGVYFSSNPGLVAIMIYTQPLFILVIELILGTKIKMKGIIGIIIGVIGITASAFISFNLGLLFGLIGGIIWALGTVYYRRNLLKEDLVKLNAFMALVSIPILLAITPIDFSFAFNLTGIGLLITLGLIAQVGGFFFWFNAVKYLGSVKASTGSLLVPVTAYILSYVFFKTIPTFLEIIGSAITLIGVYLTMTS</sequence>
<evidence type="ECO:0000256" key="1">
    <source>
        <dbReference type="ARBA" id="ARBA00004651"/>
    </source>
</evidence>
<evidence type="ECO:0000259" key="7">
    <source>
        <dbReference type="Pfam" id="PF00892"/>
    </source>
</evidence>
<feature type="transmembrane region" description="Helical" evidence="6">
    <location>
        <begin position="9"/>
        <end position="27"/>
    </location>
</feature>
<keyword evidence="3 6" id="KW-0812">Transmembrane</keyword>
<dbReference type="PANTHER" id="PTHR32322:SF18">
    <property type="entry name" value="S-ADENOSYLMETHIONINE_S-ADENOSYLHOMOCYSTEINE TRANSPORTER"/>
    <property type="match status" value="1"/>
</dbReference>
<reference evidence="8" key="1">
    <citation type="submission" date="2024-03" db="EMBL/GenBank/DDBJ databases">
        <title>Complete genome sequence of Sulfurisphaera javensis strain KD-1.</title>
        <authorList>
            <person name="Sakai H."/>
            <person name="Nur N."/>
            <person name="Suwanto A."/>
            <person name="Kurosawa N."/>
        </authorList>
    </citation>
    <scope>NUCLEOTIDE SEQUENCE</scope>
    <source>
        <strain evidence="8">KD-1</strain>
    </source>
</reference>
<dbReference type="GO" id="GO:0005886">
    <property type="term" value="C:plasma membrane"/>
    <property type="evidence" value="ECO:0007669"/>
    <property type="project" value="UniProtKB-SubCell"/>
</dbReference>
<keyword evidence="5 6" id="KW-0472">Membrane</keyword>
<feature type="transmembrane region" description="Helical" evidence="6">
    <location>
        <begin position="229"/>
        <end position="248"/>
    </location>
</feature>
<feature type="transmembrane region" description="Helical" evidence="6">
    <location>
        <begin position="194"/>
        <end position="217"/>
    </location>
</feature>
<feature type="domain" description="EamA" evidence="7">
    <location>
        <begin position="139"/>
        <end position="271"/>
    </location>
</feature>
<feature type="transmembrane region" description="Helical" evidence="6">
    <location>
        <begin position="170"/>
        <end position="188"/>
    </location>
</feature>
<dbReference type="RefSeq" id="WP_369611275.1">
    <property type="nucleotide sequence ID" value="NZ_AP031322.1"/>
</dbReference>
<evidence type="ECO:0000256" key="4">
    <source>
        <dbReference type="ARBA" id="ARBA00022989"/>
    </source>
</evidence>
<dbReference type="KEGG" id="sjv:SJAV_10500"/>
<feature type="transmembrane region" description="Helical" evidence="6">
    <location>
        <begin position="254"/>
        <end position="271"/>
    </location>
</feature>
<dbReference type="PANTHER" id="PTHR32322">
    <property type="entry name" value="INNER MEMBRANE TRANSPORTER"/>
    <property type="match status" value="1"/>
</dbReference>
<keyword evidence="2" id="KW-1003">Cell membrane</keyword>
<proteinExistence type="predicted"/>
<evidence type="ECO:0000256" key="5">
    <source>
        <dbReference type="ARBA" id="ARBA00023136"/>
    </source>
</evidence>
<feature type="transmembrane region" description="Helical" evidence="6">
    <location>
        <begin position="118"/>
        <end position="135"/>
    </location>
</feature>
<dbReference type="Pfam" id="PF00892">
    <property type="entry name" value="EamA"/>
    <property type="match status" value="2"/>
</dbReference>
<dbReference type="EMBL" id="AP031322">
    <property type="protein sequence ID" value="BFH73106.1"/>
    <property type="molecule type" value="Genomic_DNA"/>
</dbReference>
<feature type="transmembrane region" description="Helical" evidence="6">
    <location>
        <begin position="91"/>
        <end position="111"/>
    </location>
</feature>
<evidence type="ECO:0000256" key="3">
    <source>
        <dbReference type="ARBA" id="ARBA00022692"/>
    </source>
</evidence>
<evidence type="ECO:0000256" key="6">
    <source>
        <dbReference type="SAM" id="Phobius"/>
    </source>
</evidence>
<organism evidence="8">
    <name type="scientific">Sulfurisphaera javensis</name>
    <dbReference type="NCBI Taxonomy" id="2049879"/>
    <lineage>
        <taxon>Archaea</taxon>
        <taxon>Thermoproteota</taxon>
        <taxon>Thermoprotei</taxon>
        <taxon>Sulfolobales</taxon>
        <taxon>Sulfolobaceae</taxon>
        <taxon>Sulfurisphaera</taxon>
    </lineage>
</organism>
<evidence type="ECO:0000313" key="8">
    <source>
        <dbReference type="EMBL" id="BFH73106.1"/>
    </source>
</evidence>
<gene>
    <name evidence="8" type="ORF">SJAV_10500</name>
</gene>
<accession>A0AAT9GQM2</accession>
<feature type="transmembrane region" description="Helical" evidence="6">
    <location>
        <begin position="65"/>
        <end position="85"/>
    </location>
</feature>
<dbReference type="InterPro" id="IPR000620">
    <property type="entry name" value="EamA_dom"/>
</dbReference>
<evidence type="ECO:0000256" key="2">
    <source>
        <dbReference type="ARBA" id="ARBA00022475"/>
    </source>
</evidence>
<dbReference type="AlphaFoldDB" id="A0AAT9GQM2"/>
<dbReference type="GeneID" id="92353977"/>
<dbReference type="InterPro" id="IPR050638">
    <property type="entry name" value="AA-Vitamin_Transporters"/>
</dbReference>